<gene>
    <name evidence="4" type="ORF">RISW2_10070</name>
</gene>
<keyword evidence="5" id="KW-1185">Reference proteome</keyword>
<evidence type="ECO:0000313" key="5">
    <source>
        <dbReference type="Proteomes" id="UP000023430"/>
    </source>
</evidence>
<dbReference type="InterPro" id="IPR036249">
    <property type="entry name" value="Thioredoxin-like_sf"/>
</dbReference>
<comment type="function">
    <text evidence="1">May be required for disulfide bond formation in some proteins.</text>
</comment>
<dbReference type="STRING" id="1449351.RISW2_10070"/>
<evidence type="ECO:0000259" key="3">
    <source>
        <dbReference type="PROSITE" id="PS51352"/>
    </source>
</evidence>
<feature type="domain" description="Thioredoxin" evidence="3">
    <location>
        <begin position="33"/>
        <end position="186"/>
    </location>
</feature>
<evidence type="ECO:0000313" key="4">
    <source>
        <dbReference type="EMBL" id="ETX27952.1"/>
    </source>
</evidence>
<accession>X7F4W4</accession>
<dbReference type="PROSITE" id="PS51352">
    <property type="entry name" value="THIOREDOXIN_2"/>
    <property type="match status" value="1"/>
</dbReference>
<organism evidence="4 5">
    <name type="scientific">Roseivivax isoporae LMG 25204</name>
    <dbReference type="NCBI Taxonomy" id="1449351"/>
    <lineage>
        <taxon>Bacteria</taxon>
        <taxon>Pseudomonadati</taxon>
        <taxon>Pseudomonadota</taxon>
        <taxon>Alphaproteobacteria</taxon>
        <taxon>Rhodobacterales</taxon>
        <taxon>Roseobacteraceae</taxon>
        <taxon>Roseivivax</taxon>
    </lineage>
</organism>
<dbReference type="CDD" id="cd02972">
    <property type="entry name" value="DsbA_family"/>
    <property type="match status" value="1"/>
</dbReference>
<dbReference type="PANTHER" id="PTHR13887">
    <property type="entry name" value="GLUTATHIONE S-TRANSFERASE KAPPA"/>
    <property type="match status" value="1"/>
</dbReference>
<protein>
    <submittedName>
        <fullName evidence="4">Thiol-disulfide oxidoreductase</fullName>
    </submittedName>
</protein>
<dbReference type="Gene3D" id="3.40.30.10">
    <property type="entry name" value="Glutaredoxin"/>
    <property type="match status" value="1"/>
</dbReference>
<dbReference type="OrthoDB" id="8478320at2"/>
<dbReference type="Pfam" id="PF13462">
    <property type="entry name" value="Thioredoxin_4"/>
    <property type="match status" value="1"/>
</dbReference>
<dbReference type="eggNOG" id="COG1651">
    <property type="taxonomic scope" value="Bacteria"/>
</dbReference>
<dbReference type="PATRIC" id="fig|1449351.3.peg.3067"/>
<dbReference type="RefSeq" id="WP_043772808.1">
    <property type="nucleotide sequence ID" value="NZ_JAME01000024.1"/>
</dbReference>
<dbReference type="Proteomes" id="UP000023430">
    <property type="component" value="Unassembled WGS sequence"/>
</dbReference>
<comment type="similarity">
    <text evidence="2">Belongs to the thioredoxin family. DsbA subfamily.</text>
</comment>
<name>X7F4W4_9RHOB</name>
<dbReference type="InterPro" id="IPR012336">
    <property type="entry name" value="Thioredoxin-like_fold"/>
</dbReference>
<dbReference type="AlphaFoldDB" id="X7F4W4"/>
<dbReference type="InterPro" id="IPR013766">
    <property type="entry name" value="Thioredoxin_domain"/>
</dbReference>
<reference evidence="4 5" key="1">
    <citation type="submission" date="2014-01" db="EMBL/GenBank/DDBJ databases">
        <title>Roseivivax isoporae LMG 25204 Genome Sequencing.</title>
        <authorList>
            <person name="Lai Q."/>
            <person name="Li G."/>
            <person name="Shao Z."/>
        </authorList>
    </citation>
    <scope>NUCLEOTIDE SEQUENCE [LARGE SCALE GENOMIC DNA]</scope>
    <source>
        <strain evidence="4 5">LMG 25204</strain>
    </source>
</reference>
<dbReference type="EMBL" id="JAME01000024">
    <property type="protein sequence ID" value="ETX27952.1"/>
    <property type="molecule type" value="Genomic_DNA"/>
</dbReference>
<proteinExistence type="inferred from homology"/>
<dbReference type="PANTHER" id="PTHR13887:SF56">
    <property type="entry name" value="THIOREDOXIN-LIKE REDUCTASE RV2466C"/>
    <property type="match status" value="1"/>
</dbReference>
<comment type="caution">
    <text evidence="4">The sequence shown here is derived from an EMBL/GenBank/DDBJ whole genome shotgun (WGS) entry which is preliminary data.</text>
</comment>
<sequence>MKRTISTAALAAILAGGGFWFAGLSAPGGAPVLPGAAMAQDADAPAEEIEITDMAIGAEDAPVEVIEYASYTCPHCRTFHETVFEDLKENYVDTGQVRFVYREVYFDKYGMWASLIARCGDDTQRFFGISDLIYDGQEQWTRAGSDAAIAEELRKIGRLAGLSNDQLEGCLTDGAKLRALVDWYQANATEDDVTSTPTFIIDGEKHSNMGYDDFSAILDEKIAAAE</sequence>
<evidence type="ECO:0000256" key="1">
    <source>
        <dbReference type="ARBA" id="ARBA00003565"/>
    </source>
</evidence>
<evidence type="ECO:0000256" key="2">
    <source>
        <dbReference type="ARBA" id="ARBA00005791"/>
    </source>
</evidence>
<dbReference type="SUPFAM" id="SSF52833">
    <property type="entry name" value="Thioredoxin-like"/>
    <property type="match status" value="1"/>
</dbReference>